<dbReference type="Pfam" id="PF13432">
    <property type="entry name" value="TPR_16"/>
    <property type="match status" value="1"/>
</dbReference>
<accession>A0A3T1CGE9</accession>
<dbReference type="Gene3D" id="1.25.40.10">
    <property type="entry name" value="Tetratricopeptide repeat domain"/>
    <property type="match status" value="2"/>
</dbReference>
<reference evidence="4 5" key="1">
    <citation type="submission" date="2019-01" db="EMBL/GenBank/DDBJ databases">
        <title>Complete genome sequence of Erythrobacter flavus KJ5.</title>
        <authorList>
            <person name="Kanesaki Y."/>
            <person name="Brotosudarmo T."/>
            <person name="Moriuchi R."/>
            <person name="Awai K."/>
        </authorList>
    </citation>
    <scope>NUCLEOTIDE SEQUENCE [LARGE SCALE GENOMIC DNA]</scope>
    <source>
        <strain evidence="4 5">KJ5</strain>
    </source>
</reference>
<dbReference type="RefSeq" id="WP_130586033.1">
    <property type="nucleotide sequence ID" value="NZ_AP019389.1"/>
</dbReference>
<evidence type="ECO:0000256" key="3">
    <source>
        <dbReference type="SAM" id="Phobius"/>
    </source>
</evidence>
<dbReference type="GO" id="GO:0005886">
    <property type="term" value="C:plasma membrane"/>
    <property type="evidence" value="ECO:0007669"/>
    <property type="project" value="TreeGrafter"/>
</dbReference>
<dbReference type="SUPFAM" id="SSF48452">
    <property type="entry name" value="TPR-like"/>
    <property type="match status" value="1"/>
</dbReference>
<dbReference type="PANTHER" id="PTHR47870:SF1">
    <property type="entry name" value="CYTOCHROME C-TYPE BIOGENESIS PROTEIN CCMH"/>
    <property type="match status" value="1"/>
</dbReference>
<dbReference type="AlphaFoldDB" id="A0A3T1CGE9"/>
<dbReference type="InterPro" id="IPR051263">
    <property type="entry name" value="C-type_cytochrome_biogenesis"/>
</dbReference>
<sequence>MAETQSGNRVKGGVLLFGLALAAILAAVGYRSLSTDSISADDAELGTPLDRLEERVAETPDDGAAWQELGFLRFEQGEYGAAAAAYRKAAEIDPGEAVLWSALGEALVMDSKRDPLPPEALAAFKRAVEIDADDPRARYFLAVKRDLDGDHRAALDEWLSLLGDTPPGAPWEGDLVRTIEQVGRINGIAIDADVERVQAARAGAGVSAGERLTATGAIPGPTSAQIAAASAIPPGEQRQMAEGMVASLEQKLSASPANVDGWVMLMRSRMTLGQPDRARKALADAVAANPAAAARLQAEAEALGVR</sequence>
<dbReference type="GO" id="GO:0017004">
    <property type="term" value="P:cytochrome complex assembly"/>
    <property type="evidence" value="ECO:0007669"/>
    <property type="project" value="UniProtKB-KW"/>
</dbReference>
<keyword evidence="2" id="KW-0802">TPR repeat</keyword>
<proteinExistence type="predicted"/>
<dbReference type="PROSITE" id="PS50005">
    <property type="entry name" value="TPR"/>
    <property type="match status" value="1"/>
</dbReference>
<keyword evidence="3" id="KW-0812">Transmembrane</keyword>
<feature type="transmembrane region" description="Helical" evidence="3">
    <location>
        <begin position="12"/>
        <end position="30"/>
    </location>
</feature>
<dbReference type="InterPro" id="IPR019734">
    <property type="entry name" value="TPR_rpt"/>
</dbReference>
<keyword evidence="3" id="KW-1133">Transmembrane helix</keyword>
<dbReference type="InterPro" id="IPR011990">
    <property type="entry name" value="TPR-like_helical_dom_sf"/>
</dbReference>
<feature type="repeat" description="TPR" evidence="2">
    <location>
        <begin position="63"/>
        <end position="96"/>
    </location>
</feature>
<dbReference type="Proteomes" id="UP000290057">
    <property type="component" value="Chromosome"/>
</dbReference>
<keyword evidence="1" id="KW-0201">Cytochrome c-type biogenesis</keyword>
<evidence type="ECO:0000313" key="4">
    <source>
        <dbReference type="EMBL" id="BBI20008.1"/>
    </source>
</evidence>
<name>A0A3T1CGE9_9SPHN</name>
<keyword evidence="3" id="KW-0472">Membrane</keyword>
<protein>
    <submittedName>
        <fullName evidence="4">Uncharacterized protein</fullName>
    </submittedName>
</protein>
<organism evidence="4 5">
    <name type="scientific">Qipengyuania flava</name>
    <dbReference type="NCBI Taxonomy" id="192812"/>
    <lineage>
        <taxon>Bacteria</taxon>
        <taxon>Pseudomonadati</taxon>
        <taxon>Pseudomonadota</taxon>
        <taxon>Alphaproteobacteria</taxon>
        <taxon>Sphingomonadales</taxon>
        <taxon>Erythrobacteraceae</taxon>
        <taxon>Qipengyuania</taxon>
    </lineage>
</organism>
<dbReference type="PANTHER" id="PTHR47870">
    <property type="entry name" value="CYTOCHROME C-TYPE BIOGENESIS PROTEIN CCMH"/>
    <property type="match status" value="1"/>
</dbReference>
<evidence type="ECO:0000256" key="2">
    <source>
        <dbReference type="PROSITE-ProRule" id="PRU00339"/>
    </source>
</evidence>
<evidence type="ECO:0000313" key="5">
    <source>
        <dbReference type="Proteomes" id="UP000290057"/>
    </source>
</evidence>
<evidence type="ECO:0000256" key="1">
    <source>
        <dbReference type="ARBA" id="ARBA00022748"/>
    </source>
</evidence>
<dbReference type="SMART" id="SM00028">
    <property type="entry name" value="TPR"/>
    <property type="match status" value="2"/>
</dbReference>
<keyword evidence="5" id="KW-1185">Reference proteome</keyword>
<gene>
    <name evidence="4" type="ORF">EKJ_08550</name>
</gene>
<dbReference type="EMBL" id="AP019389">
    <property type="protein sequence ID" value="BBI20008.1"/>
    <property type="molecule type" value="Genomic_DNA"/>
</dbReference>
<dbReference type="Pfam" id="PF13414">
    <property type="entry name" value="TPR_11"/>
    <property type="match status" value="1"/>
</dbReference>